<dbReference type="SUPFAM" id="SSF52058">
    <property type="entry name" value="L domain-like"/>
    <property type="match status" value="1"/>
</dbReference>
<organism evidence="2 3">
    <name type="scientific">Zancudomyces culisetae</name>
    <name type="common">Gut fungus</name>
    <name type="synonym">Smittium culisetae</name>
    <dbReference type="NCBI Taxonomy" id="1213189"/>
    <lineage>
        <taxon>Eukaryota</taxon>
        <taxon>Fungi</taxon>
        <taxon>Fungi incertae sedis</taxon>
        <taxon>Zoopagomycota</taxon>
        <taxon>Kickxellomycotina</taxon>
        <taxon>Harpellomycetes</taxon>
        <taxon>Harpellales</taxon>
        <taxon>Legeriomycetaceae</taxon>
        <taxon>Zancudomyces</taxon>
    </lineage>
</organism>
<dbReference type="InterPro" id="IPR001611">
    <property type="entry name" value="Leu-rich_rpt"/>
</dbReference>
<feature type="region of interest" description="Disordered" evidence="1">
    <location>
        <begin position="817"/>
        <end position="845"/>
    </location>
</feature>
<feature type="compositionally biased region" description="Polar residues" evidence="1">
    <location>
        <begin position="183"/>
        <end position="200"/>
    </location>
</feature>
<dbReference type="InterPro" id="IPR032675">
    <property type="entry name" value="LRR_dom_sf"/>
</dbReference>
<dbReference type="OrthoDB" id="5585330at2759"/>
<accession>A0A1R1PK91</accession>
<feature type="compositionally biased region" description="Polar residues" evidence="1">
    <location>
        <begin position="278"/>
        <end position="294"/>
    </location>
</feature>
<proteinExistence type="predicted"/>
<dbReference type="Proteomes" id="UP000188320">
    <property type="component" value="Unassembled WGS sequence"/>
</dbReference>
<feature type="region of interest" description="Disordered" evidence="1">
    <location>
        <begin position="881"/>
        <end position="902"/>
    </location>
</feature>
<evidence type="ECO:0000256" key="1">
    <source>
        <dbReference type="SAM" id="MobiDB-lite"/>
    </source>
</evidence>
<dbReference type="EMBL" id="LSSK01000912">
    <property type="protein sequence ID" value="OMH81388.1"/>
    <property type="molecule type" value="Genomic_DNA"/>
</dbReference>
<keyword evidence="3" id="KW-1185">Reference proteome</keyword>
<gene>
    <name evidence="2" type="ORF">AX774_g5157</name>
</gene>
<evidence type="ECO:0000313" key="2">
    <source>
        <dbReference type="EMBL" id="OMH81388.1"/>
    </source>
</evidence>
<feature type="compositionally biased region" description="Basic and acidic residues" evidence="1">
    <location>
        <begin position="883"/>
        <end position="893"/>
    </location>
</feature>
<dbReference type="Gene3D" id="3.80.10.10">
    <property type="entry name" value="Ribonuclease Inhibitor"/>
    <property type="match status" value="1"/>
</dbReference>
<comment type="caution">
    <text evidence="2">The sequence shown here is derived from an EMBL/GenBank/DDBJ whole genome shotgun (WGS) entry which is preliminary data.</text>
</comment>
<feature type="region of interest" description="Disordered" evidence="1">
    <location>
        <begin position="919"/>
        <end position="938"/>
    </location>
</feature>
<feature type="compositionally biased region" description="Acidic residues" evidence="1">
    <location>
        <begin position="834"/>
        <end position="844"/>
    </location>
</feature>
<dbReference type="PROSITE" id="PS51450">
    <property type="entry name" value="LRR"/>
    <property type="match status" value="1"/>
</dbReference>
<feature type="region of interest" description="Disordered" evidence="1">
    <location>
        <begin position="172"/>
        <end position="207"/>
    </location>
</feature>
<reference evidence="3" key="1">
    <citation type="submission" date="2017-01" db="EMBL/GenBank/DDBJ databases">
        <authorList>
            <person name="Wang Y."/>
            <person name="White M."/>
            <person name="Kvist S."/>
            <person name="Moncalvo J.-M."/>
        </authorList>
    </citation>
    <scope>NUCLEOTIDE SEQUENCE [LARGE SCALE GENOMIC DNA]</scope>
    <source>
        <strain evidence="3">COL-18-3</strain>
    </source>
</reference>
<protein>
    <submittedName>
        <fullName evidence="2">Uncharacterized protein</fullName>
    </submittedName>
</protein>
<feature type="region of interest" description="Disordered" evidence="1">
    <location>
        <begin position="278"/>
        <end position="308"/>
    </location>
</feature>
<feature type="compositionally biased region" description="Polar residues" evidence="1">
    <location>
        <begin position="927"/>
        <end position="938"/>
    </location>
</feature>
<feature type="region of interest" description="Disordered" evidence="1">
    <location>
        <begin position="527"/>
        <end position="549"/>
    </location>
</feature>
<evidence type="ECO:0000313" key="3">
    <source>
        <dbReference type="Proteomes" id="UP000188320"/>
    </source>
</evidence>
<sequence>MNIQTSKNVAYTTNELELSAKKKAKNNILGTKLNKLFTLKSHKSPKGRPWVIEVDVPLSPSYEFVTLSPREVTRNKNSLTEDTSESRIFESFLESSRKTESEGDENLSIDLSDVLNSKNSLVEGGDQAWRARKEFQNDQSLEYNFTEPDSIERSGDKKAIINEHISEYSKSESSHYSKSITTPKTTNGMTEGVQTDNYSPYGSDEPYSPTPQRIKFHIRSPSSITDNYEVLDQSHTSGAIPRYFYSQKVENMAVFLPNEPQQNKGASPKLKIKNFRNKGNTSPAFSAQDPTFSGANRRMSESTTGLDLSGEKSLVGSSNLVKYEKKVANEDYAKDFNYSCPATNVYTITKDEVSERSSEYLDGTFTNDQSKKFILNLDEMVLLTPTELSGRKEKVNRKHVVIQNSKDIEILVDERGISALENLKDLADERSYTDVFTVGESSLDGGGNDNANKHCSPIQKHIGFNSSLPYNMSSAKSAPCSVEKDQADAKYVRLVTSDKSIGKSYDSKVKQMAKEYMHNIGKINQHLGQVTDSKPPPESLKVSNKKKKEASPVNVTYRDNVFFKTVSQNTYEATVVGTGTGAKAFYNNISTLSETEKSYAIDLHSHGAGKTENALHVDGEEVGTYRKRATLVEEEFLSKFVCPNVSSVKVDPQYCKKGDKLNIDTAITNIVTKSDVNIGTHPWYTGMRSRDNTRKIVDVLNPDFFGERGDIKQPISNMYFSKNTSISKSEDQSKNPSVKITDKPLFGTIRDSCISKIGSEKIYDINNAKYSESKGIPFSDDTTFNSRNKLKANSSCPEFLLAKFEKLAINISSQKPTTKKELEYTQRNTRGSDEYNDEADDYDEGYNKTEFKDLSNGSRLLEMDPTLCELDHTPRIFPPRSLKLAEHSPKKQSDALNSSESRSGVKKLHFLDSLKEFEPSKDMDIHGNNSEFDSQSTDTKSSVYLQKSSYSGLNAYGSGSLLNQYNGHGSKYSLVKTSGTYSNPGYIQSAEMVSSKRAPLTTLPYLSSAVSFPTQNVNTHMIVDETNESHFSNAPTDLSLEFQPLKYDHHLVVDRLNSTRTEVSFNYEIEHAFQSSSIMGKSLIQRKIFKFYMRPIVVNIPHWIEIRIPRVYLKLQYISSFSFITTVKLWVNENRPLFNPYRFTRCFESILLSGSWLKKMPLVKRVEMVNVGLTRIPISLGRASQLKYLNLSRNWITEIECEFDFPPNLKFINISDNPLSKAAVLFLMNCNINNMYVYFGNEDRVLDTMLRSSTTRRFTNNEDVRLASLGSRSKNLSSKTFDSALRVGEMLSGDEYNALLPNSSKLYRYYERSRRHRERVLSKAELLASLDHVHKDFTDNYPSLSIGDTPDRIVRNAESQDSLIESFPLPCNFFTTPILDNEHYLKIKLVERLRRTLETRLKSHISNMKTHYSFSAYEKYANKVSMLSKIYLDLIYEISSSHNFFKKNSILIQRCRTGSNLRIDRTTSPKLNANAAHSYSFGKHV</sequence>
<name>A0A1R1PK91_ZANCU</name>